<keyword evidence="1" id="KW-1133">Transmembrane helix</keyword>
<reference evidence="3" key="1">
    <citation type="journal article" date="2019" name="Nat. Commun.">
        <title>Expansion of phycobilisome linker gene families in mesophilic red algae.</title>
        <authorList>
            <person name="Lee J."/>
            <person name="Kim D."/>
            <person name="Bhattacharya D."/>
            <person name="Yoon H.S."/>
        </authorList>
    </citation>
    <scope>NUCLEOTIDE SEQUENCE [LARGE SCALE GENOMIC DNA]</scope>
    <source>
        <strain evidence="3">CCMP 1328</strain>
    </source>
</reference>
<evidence type="ECO:0000313" key="3">
    <source>
        <dbReference type="Proteomes" id="UP000324585"/>
    </source>
</evidence>
<evidence type="ECO:0000313" key="2">
    <source>
        <dbReference type="EMBL" id="KAA8496358.1"/>
    </source>
</evidence>
<dbReference type="Proteomes" id="UP000324585">
    <property type="component" value="Unassembled WGS sequence"/>
</dbReference>
<dbReference type="Pfam" id="PF05684">
    <property type="entry name" value="DUF819"/>
    <property type="match status" value="1"/>
</dbReference>
<feature type="transmembrane region" description="Helical" evidence="1">
    <location>
        <begin position="426"/>
        <end position="453"/>
    </location>
</feature>
<keyword evidence="3" id="KW-1185">Reference proteome</keyword>
<dbReference type="PANTHER" id="PTHR34289">
    <property type="entry name" value="PROTEIN, PUTATIVE (DUF819)-RELATED"/>
    <property type="match status" value="1"/>
</dbReference>
<gene>
    <name evidence="2" type="ORF">FVE85_0087</name>
</gene>
<organism evidence="2 3">
    <name type="scientific">Porphyridium purpureum</name>
    <name type="common">Red alga</name>
    <name type="synonym">Porphyridium cruentum</name>
    <dbReference type="NCBI Taxonomy" id="35688"/>
    <lineage>
        <taxon>Eukaryota</taxon>
        <taxon>Rhodophyta</taxon>
        <taxon>Bangiophyceae</taxon>
        <taxon>Porphyridiales</taxon>
        <taxon>Porphyridiaceae</taxon>
        <taxon>Porphyridium</taxon>
    </lineage>
</organism>
<accession>A0A5J4YZ19</accession>
<feature type="transmembrane region" description="Helical" evidence="1">
    <location>
        <begin position="219"/>
        <end position="238"/>
    </location>
</feature>
<name>A0A5J4YZ19_PORPP</name>
<dbReference type="AlphaFoldDB" id="A0A5J4YZ19"/>
<feature type="transmembrane region" description="Helical" evidence="1">
    <location>
        <begin position="367"/>
        <end position="388"/>
    </location>
</feature>
<feature type="transmembrane region" description="Helical" evidence="1">
    <location>
        <begin position="339"/>
        <end position="361"/>
    </location>
</feature>
<dbReference type="OMA" id="MALHIFT"/>
<feature type="transmembrane region" description="Helical" evidence="1">
    <location>
        <begin position="153"/>
        <end position="174"/>
    </location>
</feature>
<feature type="transmembrane region" description="Helical" evidence="1">
    <location>
        <begin position="309"/>
        <end position="327"/>
    </location>
</feature>
<comment type="caution">
    <text evidence="2">The sequence shown here is derived from an EMBL/GenBank/DDBJ whole genome shotgun (WGS) entry which is preliminary data.</text>
</comment>
<protein>
    <submittedName>
        <fullName evidence="2">Putative membrane protein YjcL</fullName>
    </submittedName>
</protein>
<dbReference type="PANTHER" id="PTHR34289:SF8">
    <property type="entry name" value="DUF819 DOMAIN-CONTAINING PROTEIN"/>
    <property type="match status" value="1"/>
</dbReference>
<dbReference type="EMBL" id="VRMN01000002">
    <property type="protein sequence ID" value="KAA8496358.1"/>
    <property type="molecule type" value="Genomic_DNA"/>
</dbReference>
<evidence type="ECO:0000256" key="1">
    <source>
        <dbReference type="SAM" id="Phobius"/>
    </source>
</evidence>
<dbReference type="InterPro" id="IPR008537">
    <property type="entry name" value="DUF819"/>
</dbReference>
<keyword evidence="1" id="KW-0472">Membrane</keyword>
<sequence>MGDCLGGFVHLPSASCAALRHASCTSARMPRVLKGRRRDRSTLVMPVRAHPVLGAAVSAQATLSLQHVSALVLIAAASVQAATHTALGRAFSGPILAMLMSSLLANGLPGAWNVLPPPGPYYAALQVALVKLATPLLLFQANWRTVRHQSGRLLNAFLLGSVATLCGSLGAYLLCARGLQGHDAAKLVAALVAKNIGGGLNYVAVASTLELSGAATSTGLAIDNVVGLVYFPLLAWLAERYEHDTRNELGRMATEENAEWAEKESETWQQRTRSPAEPSLADPCTVSGVLQALALSALVNLVADRLAPGYSMPVSTLITVLLASVLPSVTRPLIEAGEVVGGVLLYIYFASAGAAGGKWLAAFSGPFRAFIPFCILLYIFHLAFLWTFGRRVFRFPVRHLVIASSANIGNPQTASALAVGKNWHELVVPAMLVGHFGNAIATFLGLAVHALLVRFATP</sequence>
<proteinExistence type="predicted"/>
<feature type="transmembrane region" description="Helical" evidence="1">
    <location>
        <begin position="121"/>
        <end position="141"/>
    </location>
</feature>
<dbReference type="OrthoDB" id="45797at2759"/>
<keyword evidence="1" id="KW-0812">Transmembrane</keyword>
<feature type="transmembrane region" description="Helical" evidence="1">
    <location>
        <begin position="95"/>
        <end position="115"/>
    </location>
</feature>